<dbReference type="Pfam" id="PF00801">
    <property type="entry name" value="PKD"/>
    <property type="match status" value="2"/>
</dbReference>
<gene>
    <name evidence="5" type="ORF">I7X13_10750</name>
</gene>
<evidence type="ECO:0000256" key="1">
    <source>
        <dbReference type="ARBA" id="ARBA00022670"/>
    </source>
</evidence>
<sequence length="1328" mass="138279">MKFFLPSPRLGLHVLLGLTAWASLGFPASAQVQPRPTSELLRAGRKSVATPIVKAPAKASPHLDAELQRLLVQASGTGHTEALTASQLRASHPHLRFGQQAGQATVLVHITAKDVATLLPSLQSRGFEVTASYPKLHFVEGMLPISQLANADALVGIGLLGIAASFEPETDGGLVTSQGDYVLEAARARATRPKQVTGAGVTIGVLSDSFNYLGGAATDVASGDLPAAGVRVLVESGNTDEGRGMSQLIYDLAPGAAQVFSTANGGEGTFAQHIRDLASTAGGACKVIVDDVRYFTEPYFQDGVIAQAVTDVVTNSNVSYFASAGNYADKSYETTAPQFVANANGVRCLNFDVSGATTDLTQRITIPSGGTFYPVLQWSDPFYTTSGVRTDLDMFILGVRSTGVVDTVFRSNARNVLTQVPMEPIFFTNSAATGTTTFDLVIVWKGGIQPARLKYVNRGSASPSEWLTGSHTSYGHSSAAEAFAVAAVPYYNQRVPESFTSKAGPITYLFSPTGVALSTAVVRQKPNAAAVDGTNTTFFGSDYENDGFPNFFGTSAAAPHAAAVAALLRSSEPALTPAQVYSRMVGSARLLGASATDALTGPGLIDAFTTLYGPVVAATPPVAEDLEKGALPVSWNVNGYGAARPQVLTLAPASGVQSLVLDAQPGINSVFSLNEATLFLQGATASNLQLTFRERKFSAETDELMPAQFTGRSNTDGVALSVDGGTNWYRIFDLTGTNATTTFQTKTVDLTAFATANSLTLGNDIRIKFQQYGRGGATATAGSGRAFDDIVVGSRTPAAVPLYTYTQPTAGCPSLQVQYTDSSLFRPTSWAWTFAGGTPATSTLRNPNVTYNTPGRHSVTLSVSNAAGTVARTDTGVVVISGRAPVATITNTSLVICPGEVVTFGSTAINCPSTYAWTIPGGSPSTSTTATPRGVSFATAGNYTVTLTVSNAYGSSTSSVVVEVGGKAPTPTITSTNPSICRGGVVTFGSTTLNCPGTYAWSFPGGTPATSTSANPGAVTYATAGNYTATLIATNPYGSTTTTLIVDVDGQQATPFAENFNASAALPRGWTLVTPTPAYPWSVVGNITGSTGTATRALMVPFASDPNRGERIAVYSPALNLTRTGAAAPTLRFDVAYRPYASVAGAITPDDDSLSVQVADACTGQVLGRPYAKSALTNLPTGGSLPTFTPSAASDWRRETVDLTPYRGHSVVLRFIGRNQYGNNLYLDNVQVNDGVLSLTSAANTVGFEAWPNPTPSGAALNLRLPAFTGKVSLRLIDALGRVVWQEAVQQTGAPLERTLRTGLAPGLYDLLYTPAGGTPAARHLVVE</sequence>
<feature type="domain" description="PKD" evidence="4">
    <location>
        <begin position="800"/>
        <end position="879"/>
    </location>
</feature>
<dbReference type="RefSeq" id="WP_198075495.1">
    <property type="nucleotide sequence ID" value="NZ_JAEDAE010000004.1"/>
</dbReference>
<dbReference type="Gene3D" id="2.60.40.10">
    <property type="entry name" value="Immunoglobulins"/>
    <property type="match status" value="3"/>
</dbReference>
<dbReference type="Gene3D" id="3.40.50.200">
    <property type="entry name" value="Peptidase S8/S53 domain"/>
    <property type="match status" value="1"/>
</dbReference>
<dbReference type="InterPro" id="IPR000209">
    <property type="entry name" value="Peptidase_S8/S53_dom"/>
</dbReference>
<dbReference type="InterPro" id="IPR035986">
    <property type="entry name" value="PKD_dom_sf"/>
</dbReference>
<accession>A0ABS0Q844</accession>
<keyword evidence="1" id="KW-0645">Protease</keyword>
<dbReference type="Pfam" id="PF18911">
    <property type="entry name" value="PKD_4"/>
    <property type="match status" value="1"/>
</dbReference>
<dbReference type="SUPFAM" id="SSF49299">
    <property type="entry name" value="PKD domain"/>
    <property type="match status" value="3"/>
</dbReference>
<dbReference type="CDD" id="cd00146">
    <property type="entry name" value="PKD"/>
    <property type="match status" value="3"/>
</dbReference>
<dbReference type="InterPro" id="IPR034075">
    <property type="entry name" value="Glr3161-like_dom"/>
</dbReference>
<evidence type="ECO:0000259" key="4">
    <source>
        <dbReference type="PROSITE" id="PS50093"/>
    </source>
</evidence>
<name>A0ABS0Q844_9BACT</name>
<evidence type="ECO:0000313" key="5">
    <source>
        <dbReference type="EMBL" id="MBH8558528.1"/>
    </source>
</evidence>
<evidence type="ECO:0000256" key="2">
    <source>
        <dbReference type="ARBA" id="ARBA00022801"/>
    </source>
</evidence>
<dbReference type="InterPro" id="IPR013783">
    <property type="entry name" value="Ig-like_fold"/>
</dbReference>
<dbReference type="InterPro" id="IPR000601">
    <property type="entry name" value="PKD_dom"/>
</dbReference>
<comment type="caution">
    <text evidence="5">The sequence shown here is derived from an EMBL/GenBank/DDBJ whole genome shotgun (WGS) entry which is preliminary data.</text>
</comment>
<dbReference type="InterPro" id="IPR036852">
    <property type="entry name" value="Peptidase_S8/S53_dom_sf"/>
</dbReference>
<dbReference type="PROSITE" id="PS00138">
    <property type="entry name" value="SUBTILASE_SER"/>
    <property type="match status" value="1"/>
</dbReference>
<reference evidence="5 6" key="1">
    <citation type="submission" date="2020-12" db="EMBL/GenBank/DDBJ databases">
        <title>Hymenobacter sp.</title>
        <authorList>
            <person name="Kim M.K."/>
        </authorList>
    </citation>
    <scope>NUCLEOTIDE SEQUENCE [LARGE SCALE GENOMIC DNA]</scope>
    <source>
        <strain evidence="5 6">BT442</strain>
    </source>
</reference>
<dbReference type="CDD" id="cd05562">
    <property type="entry name" value="Peptidases_S53_like"/>
    <property type="match status" value="1"/>
</dbReference>
<keyword evidence="2" id="KW-0378">Hydrolase</keyword>
<keyword evidence="3" id="KW-0720">Serine protease</keyword>
<evidence type="ECO:0000256" key="3">
    <source>
        <dbReference type="ARBA" id="ARBA00022825"/>
    </source>
</evidence>
<feature type="domain" description="PKD" evidence="4">
    <location>
        <begin position="986"/>
        <end position="1048"/>
    </location>
</feature>
<protein>
    <submittedName>
        <fullName evidence="5">PKD domain-containing protein</fullName>
    </submittedName>
</protein>
<dbReference type="Proteomes" id="UP000625631">
    <property type="component" value="Unassembled WGS sequence"/>
</dbReference>
<dbReference type="Pfam" id="PF00082">
    <property type="entry name" value="Peptidase_S8"/>
    <property type="match status" value="1"/>
</dbReference>
<dbReference type="SUPFAM" id="SSF52743">
    <property type="entry name" value="Subtilisin-like"/>
    <property type="match status" value="1"/>
</dbReference>
<dbReference type="InterPro" id="IPR023828">
    <property type="entry name" value="Peptidase_S8_Ser-AS"/>
</dbReference>
<feature type="domain" description="PKD" evidence="4">
    <location>
        <begin position="885"/>
        <end position="964"/>
    </location>
</feature>
<dbReference type="PROSITE" id="PS50093">
    <property type="entry name" value="PKD"/>
    <property type="match status" value="3"/>
</dbReference>
<keyword evidence="6" id="KW-1185">Reference proteome</keyword>
<dbReference type="SMART" id="SM00089">
    <property type="entry name" value="PKD"/>
    <property type="match status" value="3"/>
</dbReference>
<dbReference type="EMBL" id="JAEDAE010000004">
    <property type="protein sequence ID" value="MBH8558528.1"/>
    <property type="molecule type" value="Genomic_DNA"/>
</dbReference>
<dbReference type="InterPro" id="IPR022409">
    <property type="entry name" value="PKD/Chitinase_dom"/>
</dbReference>
<proteinExistence type="predicted"/>
<evidence type="ECO:0000313" key="6">
    <source>
        <dbReference type="Proteomes" id="UP000625631"/>
    </source>
</evidence>
<organism evidence="5 6">
    <name type="scientific">Hymenobacter negativus</name>
    <dbReference type="NCBI Taxonomy" id="2795026"/>
    <lineage>
        <taxon>Bacteria</taxon>
        <taxon>Pseudomonadati</taxon>
        <taxon>Bacteroidota</taxon>
        <taxon>Cytophagia</taxon>
        <taxon>Cytophagales</taxon>
        <taxon>Hymenobacteraceae</taxon>
        <taxon>Hymenobacter</taxon>
    </lineage>
</organism>